<dbReference type="Proteomes" id="UP000526033">
    <property type="component" value="Unassembled WGS sequence"/>
</dbReference>
<dbReference type="EMBL" id="JAAZNL010000004">
    <property type="protein sequence ID" value="NMB69666.1"/>
    <property type="molecule type" value="Genomic_DNA"/>
</dbReference>
<accession>A0A7X9HGU0</accession>
<reference evidence="2 3" key="1">
    <citation type="journal article" date="2020" name="Biotechnol. Biofuels">
        <title>New insights from the biogas microbiome by comprehensive genome-resolved metagenomics of nearly 1600 species originating from multiple anaerobic digesters.</title>
        <authorList>
            <person name="Campanaro S."/>
            <person name="Treu L."/>
            <person name="Rodriguez-R L.M."/>
            <person name="Kovalovszki A."/>
            <person name="Ziels R.M."/>
            <person name="Maus I."/>
            <person name="Zhu X."/>
            <person name="Kougias P.G."/>
            <person name="Basile A."/>
            <person name="Luo G."/>
            <person name="Schluter A."/>
            <person name="Konstantinidis K.T."/>
            <person name="Angelidaki I."/>
        </authorList>
    </citation>
    <scope>NUCLEOTIDE SEQUENCE [LARGE SCALE GENOMIC DNA]</scope>
    <source>
        <strain evidence="2">AS27yjCOA_165</strain>
    </source>
</reference>
<proteinExistence type="predicted"/>
<evidence type="ECO:0000313" key="2">
    <source>
        <dbReference type="EMBL" id="NMB69666.1"/>
    </source>
</evidence>
<dbReference type="AlphaFoldDB" id="A0A7X9HGU0"/>
<gene>
    <name evidence="2" type="ORF">GYA27_00480</name>
</gene>
<organism evidence="2 3">
    <name type="scientific">candidate division WWE3 bacterium</name>
    <dbReference type="NCBI Taxonomy" id="2053526"/>
    <lineage>
        <taxon>Bacteria</taxon>
        <taxon>Katanobacteria</taxon>
    </lineage>
</organism>
<evidence type="ECO:0000313" key="3">
    <source>
        <dbReference type="Proteomes" id="UP000526033"/>
    </source>
</evidence>
<sequence length="108" mass="11988">MLRHCPKRHKNIDLSKMFLVLAVLSFVASLGYRIHSAGKLAVKNEALKQYTEKKSALEKDLALLEFEDSKYSSLKYLESSASRMGLVRVSEPLIAVEFSGGTSIAAVR</sequence>
<evidence type="ECO:0000256" key="1">
    <source>
        <dbReference type="SAM" id="Coils"/>
    </source>
</evidence>
<name>A0A7X9HGU0_UNCKA</name>
<comment type="caution">
    <text evidence="2">The sequence shown here is derived from an EMBL/GenBank/DDBJ whole genome shotgun (WGS) entry which is preliminary data.</text>
</comment>
<feature type="coiled-coil region" evidence="1">
    <location>
        <begin position="40"/>
        <end position="67"/>
    </location>
</feature>
<keyword evidence="1" id="KW-0175">Coiled coil</keyword>
<protein>
    <recommendedName>
        <fullName evidence="4">Cell division protein FtsL</fullName>
    </recommendedName>
</protein>
<evidence type="ECO:0008006" key="4">
    <source>
        <dbReference type="Google" id="ProtNLM"/>
    </source>
</evidence>